<dbReference type="GO" id="GO:0003677">
    <property type="term" value="F:DNA binding"/>
    <property type="evidence" value="ECO:0007669"/>
    <property type="project" value="UniProtKB-KW"/>
</dbReference>
<keyword evidence="6" id="KW-1185">Reference proteome</keyword>
<keyword evidence="2 5" id="KW-0238">DNA-binding</keyword>
<feature type="domain" description="HTH lacI-type" evidence="4">
    <location>
        <begin position="11"/>
        <end position="66"/>
    </location>
</feature>
<dbReference type="Gene3D" id="3.40.50.2300">
    <property type="match status" value="2"/>
</dbReference>
<gene>
    <name evidence="5" type="ORF">Dfulv_47255</name>
</gene>
<dbReference type="CDD" id="cd01392">
    <property type="entry name" value="HTH_LacI"/>
    <property type="match status" value="1"/>
</dbReference>
<name>A0ABY5W393_9ACTN</name>
<sequence length="364" mass="39023">MQKGGTWTMAATLQTIADELGVSRSTVSNAYSRPDQLSPDLRARILEAAERLGYPGPNPTARSLRRGKVNAIGVLLTDNLSMAFTDPYAVEYLRGLAEAASARETSLLLINLPKDEEAGRRVVSNAAVDAFCLYCVPDWHGALDLIRTRGVPIVIGEDPNAFGPDASYVGINERAAARRLGEHIVKLGHRDIAIVAHWIVDSGVTGVVSADPDGLRYYVTGERVRGFRDAFVAAGLPWERVTLINAANNHRDEGAAGAAHALDRLDRATAVLTTSDVLALGVLDALRVRGLTPGRDVSVTGFDNIPDAEVNGLTTIRQPSVERGRLAGELLLDPPEDPARRRLTLPVSLVVRATTGPNPSKELP</sequence>
<evidence type="ECO:0000256" key="1">
    <source>
        <dbReference type="ARBA" id="ARBA00023015"/>
    </source>
</evidence>
<evidence type="ECO:0000256" key="3">
    <source>
        <dbReference type="ARBA" id="ARBA00023163"/>
    </source>
</evidence>
<dbReference type="InterPro" id="IPR010982">
    <property type="entry name" value="Lambda_DNA-bd_dom_sf"/>
</dbReference>
<dbReference type="PANTHER" id="PTHR30146:SF138">
    <property type="entry name" value="TRANSCRIPTIONAL REGULATORY PROTEIN"/>
    <property type="match status" value="1"/>
</dbReference>
<protein>
    <submittedName>
        <fullName evidence="5">LacI family DNA-binding transcriptional regulator</fullName>
    </submittedName>
</protein>
<dbReference type="SUPFAM" id="SSF53822">
    <property type="entry name" value="Periplasmic binding protein-like I"/>
    <property type="match status" value="1"/>
</dbReference>
<evidence type="ECO:0000259" key="4">
    <source>
        <dbReference type="PROSITE" id="PS50932"/>
    </source>
</evidence>
<organism evidence="5 6">
    <name type="scientific">Dactylosporangium fulvum</name>
    <dbReference type="NCBI Taxonomy" id="53359"/>
    <lineage>
        <taxon>Bacteria</taxon>
        <taxon>Bacillati</taxon>
        <taxon>Actinomycetota</taxon>
        <taxon>Actinomycetes</taxon>
        <taxon>Micromonosporales</taxon>
        <taxon>Micromonosporaceae</taxon>
        <taxon>Dactylosporangium</taxon>
    </lineage>
</organism>
<keyword evidence="1" id="KW-0805">Transcription regulation</keyword>
<dbReference type="PROSITE" id="PS50932">
    <property type="entry name" value="HTH_LACI_2"/>
    <property type="match status" value="1"/>
</dbReference>
<dbReference type="Pfam" id="PF13377">
    <property type="entry name" value="Peripla_BP_3"/>
    <property type="match status" value="1"/>
</dbReference>
<reference evidence="5" key="1">
    <citation type="submission" date="2021-04" db="EMBL/GenBank/DDBJ databases">
        <authorList>
            <person name="Hartkoorn R.C."/>
            <person name="Beaudoing E."/>
            <person name="Hot D."/>
        </authorList>
    </citation>
    <scope>NUCLEOTIDE SEQUENCE</scope>
    <source>
        <strain evidence="5">NRRL B-16292</strain>
    </source>
</reference>
<reference evidence="5" key="2">
    <citation type="submission" date="2022-09" db="EMBL/GenBank/DDBJ databases">
        <title>Biosynthetic gene clusters of Dactylosporangioum fulvum.</title>
        <authorList>
            <person name="Caradec T."/>
        </authorList>
    </citation>
    <scope>NUCLEOTIDE SEQUENCE</scope>
    <source>
        <strain evidence="5">NRRL B-16292</strain>
    </source>
</reference>
<dbReference type="EMBL" id="CP073720">
    <property type="protein sequence ID" value="UWP82556.1"/>
    <property type="molecule type" value="Genomic_DNA"/>
</dbReference>
<dbReference type="CDD" id="cd06279">
    <property type="entry name" value="PBP1_LacI-like"/>
    <property type="match status" value="1"/>
</dbReference>
<dbReference type="InterPro" id="IPR046335">
    <property type="entry name" value="LacI/GalR-like_sensor"/>
</dbReference>
<evidence type="ECO:0000313" key="6">
    <source>
        <dbReference type="Proteomes" id="UP001059617"/>
    </source>
</evidence>
<dbReference type="Gene3D" id="1.10.260.40">
    <property type="entry name" value="lambda repressor-like DNA-binding domains"/>
    <property type="match status" value="1"/>
</dbReference>
<dbReference type="PANTHER" id="PTHR30146">
    <property type="entry name" value="LACI-RELATED TRANSCRIPTIONAL REPRESSOR"/>
    <property type="match status" value="1"/>
</dbReference>
<dbReference type="Proteomes" id="UP001059617">
    <property type="component" value="Chromosome"/>
</dbReference>
<accession>A0ABY5W393</accession>
<dbReference type="Pfam" id="PF00356">
    <property type="entry name" value="LacI"/>
    <property type="match status" value="1"/>
</dbReference>
<evidence type="ECO:0000256" key="2">
    <source>
        <dbReference type="ARBA" id="ARBA00023125"/>
    </source>
</evidence>
<dbReference type="InterPro" id="IPR028082">
    <property type="entry name" value="Peripla_BP_I"/>
</dbReference>
<dbReference type="RefSeq" id="WP_259860328.1">
    <property type="nucleotide sequence ID" value="NZ_BAAAST010000023.1"/>
</dbReference>
<dbReference type="SUPFAM" id="SSF47413">
    <property type="entry name" value="lambda repressor-like DNA-binding domains"/>
    <property type="match status" value="1"/>
</dbReference>
<dbReference type="InterPro" id="IPR000843">
    <property type="entry name" value="HTH_LacI"/>
</dbReference>
<dbReference type="SMART" id="SM00354">
    <property type="entry name" value="HTH_LACI"/>
    <property type="match status" value="1"/>
</dbReference>
<proteinExistence type="predicted"/>
<evidence type="ECO:0000313" key="5">
    <source>
        <dbReference type="EMBL" id="UWP82556.1"/>
    </source>
</evidence>
<keyword evidence="3" id="KW-0804">Transcription</keyword>